<reference evidence="3" key="1">
    <citation type="submission" date="2016-09" db="EMBL/GenBank/DDBJ databases">
        <title>Genome Sequence of Bathymodiolus thermophilus sulfur-oxidizing gill endosymbiont.</title>
        <authorList>
            <person name="Ponnudurai R."/>
            <person name="Kleiner M."/>
            <person name="Sayavedra L."/>
            <person name="Thuermer A."/>
            <person name="Felbeck H."/>
            <person name="Schlueter R."/>
            <person name="Schweder T."/>
            <person name="Markert S."/>
        </authorList>
    </citation>
    <scope>NUCLEOTIDE SEQUENCE [LARGE SCALE GENOMIC DNA]</scope>
    <source>
        <strain evidence="3">BAT/CrabSpa'14</strain>
    </source>
</reference>
<dbReference type="Proteomes" id="UP000182798">
    <property type="component" value="Unassembled WGS sequence"/>
</dbReference>
<proteinExistence type="predicted"/>
<feature type="transmembrane region" description="Helical" evidence="1">
    <location>
        <begin position="29"/>
        <end position="45"/>
    </location>
</feature>
<dbReference type="EMBL" id="MIQH01000711">
    <property type="protein sequence ID" value="OJA03367.1"/>
    <property type="molecule type" value="Genomic_DNA"/>
</dbReference>
<evidence type="ECO:0000256" key="1">
    <source>
        <dbReference type="SAM" id="Phobius"/>
    </source>
</evidence>
<feature type="non-terminal residue" evidence="2">
    <location>
        <position position="1"/>
    </location>
</feature>
<accession>A0A1J8P3I1</accession>
<evidence type="ECO:0000313" key="2">
    <source>
        <dbReference type="EMBL" id="OJA03367.1"/>
    </source>
</evidence>
<keyword evidence="1" id="KW-0812">Transmembrane</keyword>
<sequence length="60" mass="7219">NTVLKLIYSWFFLTIFTLKTKYKVHTSLVSLYFFILLPFKTSVLYKDYVNYLAQFAKKPI</sequence>
<gene>
    <name evidence="2" type="ORF">BGC33_03310</name>
</gene>
<keyword evidence="1" id="KW-0472">Membrane</keyword>
<organism evidence="2 3">
    <name type="scientific">Bathymodiolus thermophilus thioautotrophic gill symbiont</name>
    <dbReference type="NCBI Taxonomy" id="2360"/>
    <lineage>
        <taxon>Bacteria</taxon>
        <taxon>Pseudomonadati</taxon>
        <taxon>Pseudomonadota</taxon>
        <taxon>Gammaproteobacteria</taxon>
        <taxon>sulfur-oxidizing symbionts</taxon>
    </lineage>
</organism>
<protein>
    <submittedName>
        <fullName evidence="2">Uncharacterized protein</fullName>
    </submittedName>
</protein>
<name>A0A1J8P3I1_9GAMM</name>
<evidence type="ECO:0000313" key="3">
    <source>
        <dbReference type="Proteomes" id="UP000182798"/>
    </source>
</evidence>
<dbReference type="AlphaFoldDB" id="A0A1J8P3I1"/>
<comment type="caution">
    <text evidence="2">The sequence shown here is derived from an EMBL/GenBank/DDBJ whole genome shotgun (WGS) entry which is preliminary data.</text>
</comment>
<keyword evidence="1" id="KW-1133">Transmembrane helix</keyword>